<feature type="domain" description="Retroviral polymerase SH3-like" evidence="1">
    <location>
        <begin position="12"/>
        <end position="79"/>
    </location>
</feature>
<dbReference type="InterPro" id="IPR057670">
    <property type="entry name" value="SH3_retrovirus"/>
</dbReference>
<dbReference type="Pfam" id="PF25597">
    <property type="entry name" value="SH3_retrovirus"/>
    <property type="match status" value="1"/>
</dbReference>
<protein>
    <recommendedName>
        <fullName evidence="1">Retroviral polymerase SH3-like domain-containing protein</fullName>
    </recommendedName>
</protein>
<evidence type="ECO:0000259" key="1">
    <source>
        <dbReference type="Pfam" id="PF25597"/>
    </source>
</evidence>
<organism evidence="2 3">
    <name type="scientific">Fraxinus pennsylvanica</name>
    <dbReference type="NCBI Taxonomy" id="56036"/>
    <lineage>
        <taxon>Eukaryota</taxon>
        <taxon>Viridiplantae</taxon>
        <taxon>Streptophyta</taxon>
        <taxon>Embryophyta</taxon>
        <taxon>Tracheophyta</taxon>
        <taxon>Spermatophyta</taxon>
        <taxon>Magnoliopsida</taxon>
        <taxon>eudicotyledons</taxon>
        <taxon>Gunneridae</taxon>
        <taxon>Pentapetalae</taxon>
        <taxon>asterids</taxon>
        <taxon>lamiids</taxon>
        <taxon>Lamiales</taxon>
        <taxon>Oleaceae</taxon>
        <taxon>Oleeae</taxon>
        <taxon>Fraxinus</taxon>
    </lineage>
</organism>
<keyword evidence="3" id="KW-1185">Reference proteome</keyword>
<name>A0AAD2A8U7_9LAMI</name>
<dbReference type="AlphaFoldDB" id="A0AAD2A8U7"/>
<proteinExistence type="predicted"/>
<dbReference type="Proteomes" id="UP000834106">
    <property type="component" value="Chromosome 18"/>
</dbReference>
<evidence type="ECO:0000313" key="3">
    <source>
        <dbReference type="Proteomes" id="UP000834106"/>
    </source>
</evidence>
<accession>A0AAD2A8U7</accession>
<reference evidence="2" key="1">
    <citation type="submission" date="2023-05" db="EMBL/GenBank/DDBJ databases">
        <authorList>
            <person name="Huff M."/>
        </authorList>
    </citation>
    <scope>NUCLEOTIDE SEQUENCE</scope>
</reference>
<sequence>MPSYKYLKVWGCLAKTSIPAPKRTKLGPKTVDCVFIGYALHSNACRFLVIDSKNILIEKNTIFETKDAEFFENKFPFKEKSAGPSSSLSVLPSIRKKPTKLEEAKIRRSKRPRTTTSFGPDFLTYLVKDDPSTFDGAISSPDSIFGKKL</sequence>
<evidence type="ECO:0000313" key="2">
    <source>
        <dbReference type="EMBL" id="CAI9781896.1"/>
    </source>
</evidence>
<gene>
    <name evidence="2" type="ORF">FPE_LOCUS29326</name>
</gene>
<dbReference type="EMBL" id="OU503053">
    <property type="protein sequence ID" value="CAI9781896.1"/>
    <property type="molecule type" value="Genomic_DNA"/>
</dbReference>